<feature type="non-terminal residue" evidence="2">
    <location>
        <position position="251"/>
    </location>
</feature>
<comment type="caution">
    <text evidence="2">The sequence shown here is derived from an EMBL/GenBank/DDBJ whole genome shotgun (WGS) entry which is preliminary data.</text>
</comment>
<gene>
    <name evidence="2" type="ORF">PMEA_00022313</name>
</gene>
<accession>A0AAU9XF98</accession>
<reference evidence="2 3" key="1">
    <citation type="submission" date="2022-05" db="EMBL/GenBank/DDBJ databases">
        <authorList>
            <consortium name="Genoscope - CEA"/>
            <person name="William W."/>
        </authorList>
    </citation>
    <scope>NUCLEOTIDE SEQUENCE [LARGE SCALE GENOMIC DNA]</scope>
</reference>
<organism evidence="2 3">
    <name type="scientific">Pocillopora meandrina</name>
    <dbReference type="NCBI Taxonomy" id="46732"/>
    <lineage>
        <taxon>Eukaryota</taxon>
        <taxon>Metazoa</taxon>
        <taxon>Cnidaria</taxon>
        <taxon>Anthozoa</taxon>
        <taxon>Hexacorallia</taxon>
        <taxon>Scleractinia</taxon>
        <taxon>Astrocoeniina</taxon>
        <taxon>Pocilloporidae</taxon>
        <taxon>Pocillopora</taxon>
    </lineage>
</organism>
<feature type="non-terminal residue" evidence="2">
    <location>
        <position position="1"/>
    </location>
</feature>
<feature type="compositionally biased region" description="Basic residues" evidence="1">
    <location>
        <begin position="16"/>
        <end position="27"/>
    </location>
</feature>
<dbReference type="AlphaFoldDB" id="A0AAU9XF98"/>
<dbReference type="EMBL" id="CALNXJ010000040">
    <property type="protein sequence ID" value="CAH3145710.1"/>
    <property type="molecule type" value="Genomic_DNA"/>
</dbReference>
<feature type="compositionally biased region" description="Basic and acidic residues" evidence="1">
    <location>
        <begin position="81"/>
        <end position="92"/>
    </location>
</feature>
<sequence>RLSRSSKPPADDWSKRGKKDCHRRLKRYNSKRQQLHDKLNQLIPSELLDTITTIADKRGNKATERARTGNKQKLTRLLRNKEQRRSKPDDNWVRNISSRPLDKNETRGLSYGLKHSVTPKRLPTEAIVSSVEAALSRQRELPESTKDNIRSRIASTIQSASLHDSNLTKDEQHALKRPRNDKDIVILPADKGRVTVVMDKTDYHDKMDALVNAKQTYRELKRDPTPALQRKLNSTLLTLKKTKAIDTQRYY</sequence>
<keyword evidence="3" id="KW-1185">Reference proteome</keyword>
<evidence type="ECO:0000313" key="2">
    <source>
        <dbReference type="EMBL" id="CAH3145710.1"/>
    </source>
</evidence>
<name>A0AAU9XF98_9CNID</name>
<proteinExistence type="predicted"/>
<dbReference type="Proteomes" id="UP001159428">
    <property type="component" value="Unassembled WGS sequence"/>
</dbReference>
<feature type="region of interest" description="Disordered" evidence="1">
    <location>
        <begin position="81"/>
        <end position="107"/>
    </location>
</feature>
<evidence type="ECO:0000256" key="1">
    <source>
        <dbReference type="SAM" id="MobiDB-lite"/>
    </source>
</evidence>
<protein>
    <submittedName>
        <fullName evidence="2">Uncharacterized protein</fullName>
    </submittedName>
</protein>
<feature type="region of interest" description="Disordered" evidence="1">
    <location>
        <begin position="1"/>
        <end position="27"/>
    </location>
</feature>
<evidence type="ECO:0000313" key="3">
    <source>
        <dbReference type="Proteomes" id="UP001159428"/>
    </source>
</evidence>